<reference evidence="1 2" key="1">
    <citation type="submission" date="2023-08" db="EMBL/GenBank/DDBJ databases">
        <title>Black Yeasts Isolated from many extreme environments.</title>
        <authorList>
            <person name="Coleine C."/>
            <person name="Stajich J.E."/>
            <person name="Selbmann L."/>
        </authorList>
    </citation>
    <scope>NUCLEOTIDE SEQUENCE [LARGE SCALE GENOMIC DNA]</scope>
    <source>
        <strain evidence="1 2">CCFEE 536</strain>
    </source>
</reference>
<feature type="non-terminal residue" evidence="1">
    <location>
        <position position="79"/>
    </location>
</feature>
<dbReference type="EMBL" id="JAVRRA010020804">
    <property type="protein sequence ID" value="KAK5159680.1"/>
    <property type="molecule type" value="Genomic_DNA"/>
</dbReference>
<keyword evidence="2" id="KW-1185">Reference proteome</keyword>
<organism evidence="1 2">
    <name type="scientific">Cryomyces antarcticus</name>
    <dbReference type="NCBI Taxonomy" id="329879"/>
    <lineage>
        <taxon>Eukaryota</taxon>
        <taxon>Fungi</taxon>
        <taxon>Dikarya</taxon>
        <taxon>Ascomycota</taxon>
        <taxon>Pezizomycotina</taxon>
        <taxon>Dothideomycetes</taxon>
        <taxon>Dothideomycetes incertae sedis</taxon>
        <taxon>Cryomyces</taxon>
    </lineage>
</organism>
<comment type="caution">
    <text evidence="1">The sequence shown here is derived from an EMBL/GenBank/DDBJ whole genome shotgun (WGS) entry which is preliminary data.</text>
</comment>
<gene>
    <name evidence="1" type="ORF">LTR16_012380</name>
</gene>
<sequence length="79" mass="8387">MAVDCIRDPFFERAHAQILQVVRQIVLCRSTSVRVGGGDVEHDVYEIRDAGPVDGVVGYPQNGVSDGGTDLLGDGGFAI</sequence>
<protein>
    <submittedName>
        <fullName evidence="1">Uncharacterized protein</fullName>
    </submittedName>
</protein>
<accession>A0ABR0LHL3</accession>
<evidence type="ECO:0000313" key="1">
    <source>
        <dbReference type="EMBL" id="KAK5159680.1"/>
    </source>
</evidence>
<dbReference type="Proteomes" id="UP001357485">
    <property type="component" value="Unassembled WGS sequence"/>
</dbReference>
<proteinExistence type="predicted"/>
<name>A0ABR0LHL3_9PEZI</name>
<evidence type="ECO:0000313" key="2">
    <source>
        <dbReference type="Proteomes" id="UP001357485"/>
    </source>
</evidence>